<evidence type="ECO:0000313" key="3">
    <source>
        <dbReference type="Proteomes" id="UP000324222"/>
    </source>
</evidence>
<dbReference type="AlphaFoldDB" id="A0A5B7HLH5"/>
<comment type="caution">
    <text evidence="2">The sequence shown here is derived from an EMBL/GenBank/DDBJ whole genome shotgun (WGS) entry which is preliminary data.</text>
</comment>
<accession>A0A5B7HLH5</accession>
<protein>
    <submittedName>
        <fullName evidence="2">Uncharacterized protein</fullName>
    </submittedName>
</protein>
<gene>
    <name evidence="2" type="ORF">E2C01_067613</name>
</gene>
<organism evidence="2 3">
    <name type="scientific">Portunus trituberculatus</name>
    <name type="common">Swimming crab</name>
    <name type="synonym">Neptunus trituberculatus</name>
    <dbReference type="NCBI Taxonomy" id="210409"/>
    <lineage>
        <taxon>Eukaryota</taxon>
        <taxon>Metazoa</taxon>
        <taxon>Ecdysozoa</taxon>
        <taxon>Arthropoda</taxon>
        <taxon>Crustacea</taxon>
        <taxon>Multicrustacea</taxon>
        <taxon>Malacostraca</taxon>
        <taxon>Eumalacostraca</taxon>
        <taxon>Eucarida</taxon>
        <taxon>Decapoda</taxon>
        <taxon>Pleocyemata</taxon>
        <taxon>Brachyura</taxon>
        <taxon>Eubrachyura</taxon>
        <taxon>Portunoidea</taxon>
        <taxon>Portunidae</taxon>
        <taxon>Portuninae</taxon>
        <taxon>Portunus</taxon>
    </lineage>
</organism>
<feature type="region of interest" description="Disordered" evidence="1">
    <location>
        <begin position="1"/>
        <end position="24"/>
    </location>
</feature>
<evidence type="ECO:0000313" key="2">
    <source>
        <dbReference type="EMBL" id="MPC73290.1"/>
    </source>
</evidence>
<proteinExistence type="predicted"/>
<evidence type="ECO:0000256" key="1">
    <source>
        <dbReference type="SAM" id="MobiDB-lite"/>
    </source>
</evidence>
<reference evidence="2 3" key="1">
    <citation type="submission" date="2019-05" db="EMBL/GenBank/DDBJ databases">
        <title>Another draft genome of Portunus trituberculatus and its Hox gene families provides insights of decapod evolution.</title>
        <authorList>
            <person name="Jeong J.-H."/>
            <person name="Song I."/>
            <person name="Kim S."/>
            <person name="Choi T."/>
            <person name="Kim D."/>
            <person name="Ryu S."/>
            <person name="Kim W."/>
        </authorList>
    </citation>
    <scope>NUCLEOTIDE SEQUENCE [LARGE SCALE GENOMIC DNA]</scope>
    <source>
        <tissue evidence="2">Muscle</tissue>
    </source>
</reference>
<dbReference type="Proteomes" id="UP000324222">
    <property type="component" value="Unassembled WGS sequence"/>
</dbReference>
<sequence length="97" mass="10310">MWGRSKCSEPVGQGRPCASSKPGDVGCCGGRTQSTHLWCTPAPEDDVITPPQFPPPPSVTESAWHVGGTSVQHKLAEFGGQVAWEVYQAQFELSAQG</sequence>
<name>A0A5B7HLH5_PORTR</name>
<dbReference type="EMBL" id="VSRR010036495">
    <property type="protein sequence ID" value="MPC73290.1"/>
    <property type="molecule type" value="Genomic_DNA"/>
</dbReference>
<keyword evidence="3" id="KW-1185">Reference proteome</keyword>